<dbReference type="InterPro" id="IPR036366">
    <property type="entry name" value="PGBDSf"/>
</dbReference>
<dbReference type="InterPro" id="IPR050979">
    <property type="entry name" value="LD-transpeptidase"/>
</dbReference>
<dbReference type="Gene3D" id="1.10.101.10">
    <property type="entry name" value="PGBD-like superfamily/PGBD"/>
    <property type="match status" value="1"/>
</dbReference>
<comment type="pathway">
    <text evidence="1 7">Cell wall biogenesis; peptidoglycan biosynthesis.</text>
</comment>
<evidence type="ECO:0000256" key="5">
    <source>
        <dbReference type="ARBA" id="ARBA00022984"/>
    </source>
</evidence>
<dbReference type="InterPro" id="IPR038063">
    <property type="entry name" value="Transpep_catalytic_dom"/>
</dbReference>
<feature type="signal peptide" evidence="8">
    <location>
        <begin position="1"/>
        <end position="23"/>
    </location>
</feature>
<evidence type="ECO:0000313" key="10">
    <source>
        <dbReference type="EMBL" id="UXZ05004.1"/>
    </source>
</evidence>
<dbReference type="Pfam" id="PF01471">
    <property type="entry name" value="PG_binding_1"/>
    <property type="match status" value="1"/>
</dbReference>
<keyword evidence="8" id="KW-0732">Signal</keyword>
<gene>
    <name evidence="10" type="ORF">LU297_00685</name>
</gene>
<keyword evidence="5 7" id="KW-0573">Peptidoglycan synthesis</keyword>
<dbReference type="SUPFAM" id="SSF47090">
    <property type="entry name" value="PGBD-like"/>
    <property type="match status" value="1"/>
</dbReference>
<accession>A0ABY6F4H8</accession>
<dbReference type="Gene3D" id="2.40.440.10">
    <property type="entry name" value="L,D-transpeptidase catalytic domain-like"/>
    <property type="match status" value="1"/>
</dbReference>
<feature type="chain" id="PRO_5047509141" evidence="8">
    <location>
        <begin position="24"/>
        <end position="350"/>
    </location>
</feature>
<dbReference type="Proteomes" id="UP001063782">
    <property type="component" value="Chromosome"/>
</dbReference>
<dbReference type="PANTHER" id="PTHR30582">
    <property type="entry name" value="L,D-TRANSPEPTIDASE"/>
    <property type="match status" value="1"/>
</dbReference>
<keyword evidence="6 7" id="KW-0961">Cell wall biogenesis/degradation</keyword>
<evidence type="ECO:0000313" key="11">
    <source>
        <dbReference type="Proteomes" id="UP001063782"/>
    </source>
</evidence>
<feature type="active site" description="Nucleophile" evidence="7">
    <location>
        <position position="326"/>
    </location>
</feature>
<organism evidence="10 11">
    <name type="scientific">Moraxella nasicaprae</name>
    <dbReference type="NCBI Taxonomy" id="2904122"/>
    <lineage>
        <taxon>Bacteria</taxon>
        <taxon>Pseudomonadati</taxon>
        <taxon>Pseudomonadota</taxon>
        <taxon>Gammaproteobacteria</taxon>
        <taxon>Moraxellales</taxon>
        <taxon>Moraxellaceae</taxon>
        <taxon>Moraxella</taxon>
    </lineage>
</organism>
<evidence type="ECO:0000259" key="9">
    <source>
        <dbReference type="PROSITE" id="PS52029"/>
    </source>
</evidence>
<feature type="domain" description="L,D-TPase catalytic" evidence="9">
    <location>
        <begin position="222"/>
        <end position="350"/>
    </location>
</feature>
<dbReference type="InterPro" id="IPR002477">
    <property type="entry name" value="Peptidoglycan-bd-like"/>
</dbReference>
<dbReference type="EMBL" id="CP089977">
    <property type="protein sequence ID" value="UXZ05004.1"/>
    <property type="molecule type" value="Genomic_DNA"/>
</dbReference>
<evidence type="ECO:0000256" key="3">
    <source>
        <dbReference type="ARBA" id="ARBA00022679"/>
    </source>
</evidence>
<proteinExistence type="inferred from homology"/>
<dbReference type="InterPro" id="IPR036365">
    <property type="entry name" value="PGBD-like_sf"/>
</dbReference>
<evidence type="ECO:0000256" key="1">
    <source>
        <dbReference type="ARBA" id="ARBA00004752"/>
    </source>
</evidence>
<evidence type="ECO:0000256" key="7">
    <source>
        <dbReference type="PROSITE-ProRule" id="PRU01373"/>
    </source>
</evidence>
<keyword evidence="3" id="KW-0808">Transferase</keyword>
<dbReference type="InterPro" id="IPR005490">
    <property type="entry name" value="LD_TPept_cat_dom"/>
</dbReference>
<reference evidence="10" key="1">
    <citation type="submission" date="2021-12" db="EMBL/GenBank/DDBJ databases">
        <title>taxonomy of Moraxella sp. ZY201224.</title>
        <authorList>
            <person name="Li F."/>
        </authorList>
    </citation>
    <scope>NUCLEOTIDE SEQUENCE</scope>
    <source>
        <strain evidence="10">ZY201224</strain>
    </source>
</reference>
<evidence type="ECO:0000256" key="8">
    <source>
        <dbReference type="SAM" id="SignalP"/>
    </source>
</evidence>
<evidence type="ECO:0000256" key="4">
    <source>
        <dbReference type="ARBA" id="ARBA00022960"/>
    </source>
</evidence>
<dbReference type="CDD" id="cd16913">
    <property type="entry name" value="YkuD_like"/>
    <property type="match status" value="1"/>
</dbReference>
<name>A0ABY6F4H8_9GAMM</name>
<sequence length="350" mass="38469">MKKPSSLLTICLALTTLSSPAFAGEQEGIVVPVSTNHGQNAISSVEKNGKRYLTYHLADYAKLVNESVWSADMTANPAMTVKLQTLLDWNHASPGAIDGGWGATSKKALQNFQQLQDLEPTGKMNEATWQALHKNIASDQPILVSYTITDADMKGNYAKLPSELSEQAKQAGLYYENVEEMLGERFHMSVRYLKKINPDKKFVAGETITVINTGKPLDKKITHLIAHRQDGVLYAYHEDKLIATYPSMIGKDDSKTGNNRFKITDKVKMPSYKATINKDGKTSTVILPSGPNNPVGVAWLGINKPNCGIHGSPMPDIIDKPAELGCIKLTNWDILEVYANIEQGAIVEIR</sequence>
<feature type="active site" description="Proton donor/acceptor" evidence="7">
    <location>
        <position position="310"/>
    </location>
</feature>
<dbReference type="RefSeq" id="WP_263076505.1">
    <property type="nucleotide sequence ID" value="NZ_CP089977.1"/>
</dbReference>
<dbReference type="Pfam" id="PF03734">
    <property type="entry name" value="YkuD"/>
    <property type="match status" value="1"/>
</dbReference>
<protein>
    <submittedName>
        <fullName evidence="10">L,D-transpeptidase family protein</fullName>
    </submittedName>
</protein>
<evidence type="ECO:0000256" key="2">
    <source>
        <dbReference type="ARBA" id="ARBA00005992"/>
    </source>
</evidence>
<keyword evidence="11" id="KW-1185">Reference proteome</keyword>
<evidence type="ECO:0000256" key="6">
    <source>
        <dbReference type="ARBA" id="ARBA00023316"/>
    </source>
</evidence>
<keyword evidence="4 7" id="KW-0133">Cell shape</keyword>
<dbReference type="SUPFAM" id="SSF141523">
    <property type="entry name" value="L,D-transpeptidase catalytic domain-like"/>
    <property type="match status" value="1"/>
</dbReference>
<dbReference type="PROSITE" id="PS52029">
    <property type="entry name" value="LD_TPASE"/>
    <property type="match status" value="1"/>
</dbReference>
<comment type="similarity">
    <text evidence="2">Belongs to the YkuD family.</text>
</comment>
<dbReference type="PANTHER" id="PTHR30582:SF30">
    <property type="entry name" value="BLR4375 PROTEIN"/>
    <property type="match status" value="1"/>
</dbReference>